<evidence type="ECO:0000313" key="4">
    <source>
        <dbReference type="Proteomes" id="UP000186524"/>
    </source>
</evidence>
<dbReference type="EMBL" id="MRWQ01000001">
    <property type="protein sequence ID" value="OKL38242.1"/>
    <property type="molecule type" value="Genomic_DNA"/>
</dbReference>
<proteinExistence type="predicted"/>
<sequence length="193" mass="20810">MDELDWTRPNSDVLVWKMPGEEGPAVSEKKKSIIRPATGVAIVLSALITGTLFGVTMIRAVNLEEEKPPTAAVSEVPVQEVPVQGTKRVDVTFSVIQGGLFSTEEAAKKSVGNARAKKIPANYVSSEGQYMVLYGVFSSSDEAKSAAALLEEKGTAVYVKDVTASMTENAEKMMTEEIDPQKKLDQLKEAMSP</sequence>
<name>A0A1Q5P817_9BACI</name>
<dbReference type="RefSeq" id="WP_073710248.1">
    <property type="nucleotide sequence ID" value="NZ_MRWQ01000001.1"/>
</dbReference>
<dbReference type="SUPFAM" id="SSF110997">
    <property type="entry name" value="Sporulation related repeat"/>
    <property type="match status" value="1"/>
</dbReference>
<keyword evidence="4" id="KW-1185">Reference proteome</keyword>
<keyword evidence="1" id="KW-1133">Transmembrane helix</keyword>
<keyword evidence="1" id="KW-0812">Transmembrane</keyword>
<evidence type="ECO:0000313" key="3">
    <source>
        <dbReference type="EMBL" id="OKL38242.1"/>
    </source>
</evidence>
<comment type="caution">
    <text evidence="3">The sequence shown here is derived from an EMBL/GenBank/DDBJ whole genome shotgun (WGS) entry which is preliminary data.</text>
</comment>
<accession>A0A1Q5P817</accession>
<reference evidence="3 4" key="1">
    <citation type="submission" date="2016-12" db="EMBL/GenBank/DDBJ databases">
        <title>Domibacillus sp. SAOS 44 whole genome sequencing.</title>
        <authorList>
            <person name="Verma A."/>
            <person name="Krishnamurthi S."/>
        </authorList>
    </citation>
    <scope>NUCLEOTIDE SEQUENCE [LARGE SCALE GENOMIC DNA]</scope>
    <source>
        <strain evidence="3 4">SAOS 44</strain>
    </source>
</reference>
<dbReference type="Gene3D" id="3.30.70.1070">
    <property type="entry name" value="Sporulation related repeat"/>
    <property type="match status" value="1"/>
</dbReference>
<dbReference type="InterPro" id="IPR036680">
    <property type="entry name" value="SPOR-like_sf"/>
</dbReference>
<dbReference type="AlphaFoldDB" id="A0A1Q5P817"/>
<organism evidence="3 4">
    <name type="scientific">Domibacillus mangrovi</name>
    <dbReference type="NCBI Taxonomy" id="1714354"/>
    <lineage>
        <taxon>Bacteria</taxon>
        <taxon>Bacillati</taxon>
        <taxon>Bacillota</taxon>
        <taxon>Bacilli</taxon>
        <taxon>Bacillales</taxon>
        <taxon>Bacillaceae</taxon>
        <taxon>Domibacillus</taxon>
    </lineage>
</organism>
<protein>
    <recommendedName>
        <fullName evidence="2">SPOR domain-containing protein</fullName>
    </recommendedName>
</protein>
<dbReference type="Proteomes" id="UP000186524">
    <property type="component" value="Unassembled WGS sequence"/>
</dbReference>
<gene>
    <name evidence="3" type="ORF">BLL40_02130</name>
</gene>
<keyword evidence="1" id="KW-0472">Membrane</keyword>
<evidence type="ECO:0000256" key="1">
    <source>
        <dbReference type="SAM" id="Phobius"/>
    </source>
</evidence>
<dbReference type="PROSITE" id="PS51724">
    <property type="entry name" value="SPOR"/>
    <property type="match status" value="1"/>
</dbReference>
<feature type="transmembrane region" description="Helical" evidence="1">
    <location>
        <begin position="37"/>
        <end position="58"/>
    </location>
</feature>
<dbReference type="GO" id="GO:0042834">
    <property type="term" value="F:peptidoglycan binding"/>
    <property type="evidence" value="ECO:0007669"/>
    <property type="project" value="InterPro"/>
</dbReference>
<feature type="domain" description="SPOR" evidence="2">
    <location>
        <begin position="88"/>
        <end position="165"/>
    </location>
</feature>
<dbReference type="STRING" id="1714354.BLL40_02130"/>
<dbReference type="InterPro" id="IPR007730">
    <property type="entry name" value="SPOR-like_dom"/>
</dbReference>
<dbReference type="OrthoDB" id="2966654at2"/>
<evidence type="ECO:0000259" key="2">
    <source>
        <dbReference type="PROSITE" id="PS51724"/>
    </source>
</evidence>
<dbReference type="Pfam" id="PF05036">
    <property type="entry name" value="SPOR"/>
    <property type="match status" value="1"/>
</dbReference>